<dbReference type="Proteomes" id="UP000297777">
    <property type="component" value="Unassembled WGS sequence"/>
</dbReference>
<organism evidence="2 3">
    <name type="scientific">Botrytis tulipae</name>
    <dbReference type="NCBI Taxonomy" id="87230"/>
    <lineage>
        <taxon>Eukaryota</taxon>
        <taxon>Fungi</taxon>
        <taxon>Dikarya</taxon>
        <taxon>Ascomycota</taxon>
        <taxon>Pezizomycotina</taxon>
        <taxon>Leotiomycetes</taxon>
        <taxon>Helotiales</taxon>
        <taxon>Sclerotiniaceae</taxon>
        <taxon>Botrytis</taxon>
    </lineage>
</organism>
<evidence type="ECO:0000313" key="3">
    <source>
        <dbReference type="Proteomes" id="UP000297777"/>
    </source>
</evidence>
<sequence>MSSLAEPCQRYFWNSLPRSTPANTLFIPRKIGDGSDWCYTHHDQQDVGGGFFKNPKEPCATSKNTTISRTLGVASHRFKADISTTHPTSLPKQKVQAHNAEYKSASENTTSRSLTLQAPALSF</sequence>
<feature type="region of interest" description="Disordered" evidence="1">
    <location>
        <begin position="84"/>
        <end position="111"/>
    </location>
</feature>
<accession>A0A4Z1EK66</accession>
<dbReference type="EMBL" id="PQXH01000126">
    <property type="protein sequence ID" value="TGO10763.1"/>
    <property type="molecule type" value="Genomic_DNA"/>
</dbReference>
<evidence type="ECO:0000256" key="1">
    <source>
        <dbReference type="SAM" id="MobiDB-lite"/>
    </source>
</evidence>
<gene>
    <name evidence="2" type="ORF">BTUL_0126g00160</name>
</gene>
<dbReference type="OrthoDB" id="10528863at2759"/>
<keyword evidence="3" id="KW-1185">Reference proteome</keyword>
<evidence type="ECO:0000313" key="2">
    <source>
        <dbReference type="EMBL" id="TGO10763.1"/>
    </source>
</evidence>
<comment type="caution">
    <text evidence="2">The sequence shown here is derived from an EMBL/GenBank/DDBJ whole genome shotgun (WGS) entry which is preliminary data.</text>
</comment>
<reference evidence="2 3" key="1">
    <citation type="submission" date="2017-12" db="EMBL/GenBank/DDBJ databases">
        <title>Comparative genomics of Botrytis spp.</title>
        <authorList>
            <person name="Valero-Jimenez C.A."/>
            <person name="Tapia P."/>
            <person name="Veloso J."/>
            <person name="Silva-Moreno E."/>
            <person name="Staats M."/>
            <person name="Valdes J.H."/>
            <person name="Van Kan J.A.L."/>
        </authorList>
    </citation>
    <scope>NUCLEOTIDE SEQUENCE [LARGE SCALE GENOMIC DNA]</scope>
    <source>
        <strain evidence="2 3">Bt9001</strain>
    </source>
</reference>
<name>A0A4Z1EK66_9HELO</name>
<proteinExistence type="predicted"/>
<protein>
    <submittedName>
        <fullName evidence="2">Uncharacterized protein</fullName>
    </submittedName>
</protein>
<dbReference type="AlphaFoldDB" id="A0A4Z1EK66"/>